<protein>
    <submittedName>
        <fullName evidence="7">Mono/diheme cytochrome c family protein</fullName>
    </submittedName>
</protein>
<accession>A0A4R2KW41</accession>
<dbReference type="InterPro" id="IPR051459">
    <property type="entry name" value="Cytochrome_c-type_DH"/>
</dbReference>
<keyword evidence="5" id="KW-0732">Signal</keyword>
<dbReference type="AlphaFoldDB" id="A0A4R2KW41"/>
<feature type="domain" description="Cytochrome c" evidence="6">
    <location>
        <begin position="303"/>
        <end position="388"/>
    </location>
</feature>
<proteinExistence type="predicted"/>
<dbReference type="GO" id="GO:0009055">
    <property type="term" value="F:electron transfer activity"/>
    <property type="evidence" value="ECO:0007669"/>
    <property type="project" value="InterPro"/>
</dbReference>
<keyword evidence="8" id="KW-1185">Reference proteome</keyword>
<feature type="signal peptide" evidence="5">
    <location>
        <begin position="1"/>
        <end position="19"/>
    </location>
</feature>
<dbReference type="EMBL" id="SLWX01000013">
    <property type="protein sequence ID" value="TCO74448.1"/>
    <property type="molecule type" value="Genomic_DNA"/>
</dbReference>
<name>A0A4R2KW41_9GAMM</name>
<evidence type="ECO:0000256" key="3">
    <source>
        <dbReference type="ARBA" id="ARBA00023004"/>
    </source>
</evidence>
<feature type="chain" id="PRO_5020958455" evidence="5">
    <location>
        <begin position="20"/>
        <end position="516"/>
    </location>
</feature>
<dbReference type="InterPro" id="IPR009056">
    <property type="entry name" value="Cyt_c-like_dom"/>
</dbReference>
<dbReference type="PANTHER" id="PTHR35008">
    <property type="entry name" value="BLL4482 PROTEIN-RELATED"/>
    <property type="match status" value="1"/>
</dbReference>
<feature type="domain" description="Cytochrome c" evidence="6">
    <location>
        <begin position="36"/>
        <end position="138"/>
    </location>
</feature>
<reference evidence="7 8" key="1">
    <citation type="submission" date="2019-03" db="EMBL/GenBank/DDBJ databases">
        <title>Genomic Encyclopedia of Type Strains, Phase IV (KMG-IV): sequencing the most valuable type-strain genomes for metagenomic binning, comparative biology and taxonomic classification.</title>
        <authorList>
            <person name="Goeker M."/>
        </authorList>
    </citation>
    <scope>NUCLEOTIDE SEQUENCE [LARGE SCALE GENOMIC DNA]</scope>
    <source>
        <strain evidence="7 8">DSM 23344</strain>
    </source>
</reference>
<dbReference type="Gene3D" id="1.10.760.10">
    <property type="entry name" value="Cytochrome c-like domain"/>
    <property type="match status" value="2"/>
</dbReference>
<comment type="caution">
    <text evidence="7">The sequence shown here is derived from an EMBL/GenBank/DDBJ whole genome shotgun (WGS) entry which is preliminary data.</text>
</comment>
<sequence length="516" mass="56069">MQIAMNHLFRVFVVTSALALTLGSGAAARAQDVSDEQLARGEILARAGNCAACHTADNGEPYAGGRSISTPFGVLNTANITPHSTGIADYTFEDFVASLREGKNASGDAMYPAHPYPFFTRMMDADLEALWTFLQTIEPIDNEVEIVQLGFPFNLRTGVAAWQAANFEPERFEPRDDKSDEWNRGAYLVQAVTHCGACHTPRNATFATDDTRHLEGSVIQGWYAPDISAGDTSVIDDWSVDEILHFLREGETDYLETSYGPMDDVVHESLAKIPEDAVRAIAVYLRDVAPEQAKEPDDPGGAGRVGDGEGIFIANCSGCHLLSGEGMAGAAATLNNNRSITTLPPNNIIMSVLAGLPPDKDWGGMPSFINVLSNSEIAEVSNYVRTAWDNDASPNATPRLVDSLRSEVRDAPGFEPWSAMCANLPRSQIDSEFITRIGGVSRDGFADPEIEDLVRAYAGRFPEVDAGTALIAISSGYCRYLSEEDVERDDALRRISRFNTRLASVIGDQMPRMNDD</sequence>
<feature type="domain" description="Cytochrome c" evidence="6">
    <location>
        <begin position="180"/>
        <end position="289"/>
    </location>
</feature>
<keyword evidence="3 4" id="KW-0408">Iron</keyword>
<organism evidence="7 8">
    <name type="scientific">Chromatocurvus halotolerans</name>
    <dbReference type="NCBI Taxonomy" id="1132028"/>
    <lineage>
        <taxon>Bacteria</taxon>
        <taxon>Pseudomonadati</taxon>
        <taxon>Pseudomonadota</taxon>
        <taxon>Gammaproteobacteria</taxon>
        <taxon>Cellvibrionales</taxon>
        <taxon>Halieaceae</taxon>
        <taxon>Chromatocurvus</taxon>
    </lineage>
</organism>
<gene>
    <name evidence="7" type="ORF">EV688_1132</name>
</gene>
<dbReference type="PANTHER" id="PTHR35008:SF8">
    <property type="entry name" value="ALCOHOL DEHYDROGENASE CYTOCHROME C SUBUNIT"/>
    <property type="match status" value="1"/>
</dbReference>
<evidence type="ECO:0000256" key="5">
    <source>
        <dbReference type="SAM" id="SignalP"/>
    </source>
</evidence>
<keyword evidence="2 4" id="KW-0479">Metal-binding</keyword>
<evidence type="ECO:0000259" key="6">
    <source>
        <dbReference type="PROSITE" id="PS51007"/>
    </source>
</evidence>
<dbReference type="OrthoDB" id="9811281at2"/>
<dbReference type="Pfam" id="PF13442">
    <property type="entry name" value="Cytochrome_CBB3"/>
    <property type="match status" value="1"/>
</dbReference>
<dbReference type="SUPFAM" id="SSF46626">
    <property type="entry name" value="Cytochrome c"/>
    <property type="match status" value="3"/>
</dbReference>
<evidence type="ECO:0000313" key="8">
    <source>
        <dbReference type="Proteomes" id="UP000294980"/>
    </source>
</evidence>
<evidence type="ECO:0000256" key="4">
    <source>
        <dbReference type="PROSITE-ProRule" id="PRU00433"/>
    </source>
</evidence>
<evidence type="ECO:0000313" key="7">
    <source>
        <dbReference type="EMBL" id="TCO74448.1"/>
    </source>
</evidence>
<dbReference type="PROSITE" id="PS51007">
    <property type="entry name" value="CYTC"/>
    <property type="match status" value="3"/>
</dbReference>
<evidence type="ECO:0000256" key="1">
    <source>
        <dbReference type="ARBA" id="ARBA00022617"/>
    </source>
</evidence>
<dbReference type="Proteomes" id="UP000294980">
    <property type="component" value="Unassembled WGS sequence"/>
</dbReference>
<dbReference type="GO" id="GO:0020037">
    <property type="term" value="F:heme binding"/>
    <property type="evidence" value="ECO:0007669"/>
    <property type="project" value="InterPro"/>
</dbReference>
<dbReference type="InterPro" id="IPR036909">
    <property type="entry name" value="Cyt_c-like_dom_sf"/>
</dbReference>
<dbReference type="Pfam" id="PF00034">
    <property type="entry name" value="Cytochrom_C"/>
    <property type="match status" value="1"/>
</dbReference>
<dbReference type="GO" id="GO:0046872">
    <property type="term" value="F:metal ion binding"/>
    <property type="evidence" value="ECO:0007669"/>
    <property type="project" value="UniProtKB-KW"/>
</dbReference>
<keyword evidence="1 4" id="KW-0349">Heme</keyword>
<evidence type="ECO:0000256" key="2">
    <source>
        <dbReference type="ARBA" id="ARBA00022723"/>
    </source>
</evidence>